<keyword evidence="5 6" id="KW-0472">Membrane</keyword>
<dbReference type="Pfam" id="PF03706">
    <property type="entry name" value="LPG_synthase_TM"/>
    <property type="match status" value="1"/>
</dbReference>
<name>A0A7W3N5L0_9ACTN</name>
<gene>
    <name evidence="7" type="ORF">HNR21_006808</name>
</gene>
<protein>
    <submittedName>
        <fullName evidence="7">Uncharacterized membrane protein YbhN (UPF0104 family)</fullName>
    </submittedName>
</protein>
<organism evidence="7 8">
    <name type="scientific">Thermomonospora cellulosilytica</name>
    <dbReference type="NCBI Taxonomy" id="1411118"/>
    <lineage>
        <taxon>Bacteria</taxon>
        <taxon>Bacillati</taxon>
        <taxon>Actinomycetota</taxon>
        <taxon>Actinomycetes</taxon>
        <taxon>Streptosporangiales</taxon>
        <taxon>Thermomonosporaceae</taxon>
        <taxon>Thermomonospora</taxon>
    </lineage>
</organism>
<dbReference type="Proteomes" id="UP000539313">
    <property type="component" value="Unassembled WGS sequence"/>
</dbReference>
<feature type="transmembrane region" description="Helical" evidence="6">
    <location>
        <begin position="190"/>
        <end position="215"/>
    </location>
</feature>
<evidence type="ECO:0000256" key="1">
    <source>
        <dbReference type="ARBA" id="ARBA00004651"/>
    </source>
</evidence>
<feature type="transmembrane region" description="Helical" evidence="6">
    <location>
        <begin position="227"/>
        <end position="246"/>
    </location>
</feature>
<sequence>MISKQRAMSVVRVLLVVSAVAFCAYSLVSQWDETKDAFARMSWTALVGSFLAAVGGLAAWMLSWRVLLAGLGSPIPVTAAARMSFISGLGKYVPGKVWALVTLMELGRQYGVPRIRNASSSLLAIVTSMASGLAVAAVTLPLTSPEATERYWWLFLLAPVLLAMLHPRIVTWGIGLLLKLVRRPGLEQPVSLAATLHATAWATVGWVLFGVHTWLIADAAGGDGRGLPFLAIGAYALAFTAGFLVFIAPNGLGAREAVIVITLSPVLPAGAPLVVALVSRVVLTLADLACAGAVLAVGRGNGNEPGPARLDTDREPMKERS</sequence>
<evidence type="ECO:0000256" key="3">
    <source>
        <dbReference type="ARBA" id="ARBA00022692"/>
    </source>
</evidence>
<proteinExistence type="predicted"/>
<keyword evidence="3 6" id="KW-0812">Transmembrane</keyword>
<evidence type="ECO:0000313" key="7">
    <source>
        <dbReference type="EMBL" id="MBA9007926.1"/>
    </source>
</evidence>
<feature type="transmembrane region" description="Helical" evidence="6">
    <location>
        <begin position="43"/>
        <end position="62"/>
    </location>
</feature>
<dbReference type="EMBL" id="JACJII010000001">
    <property type="protein sequence ID" value="MBA9007926.1"/>
    <property type="molecule type" value="Genomic_DNA"/>
</dbReference>
<keyword evidence="8" id="KW-1185">Reference proteome</keyword>
<evidence type="ECO:0000256" key="2">
    <source>
        <dbReference type="ARBA" id="ARBA00022475"/>
    </source>
</evidence>
<feature type="transmembrane region" description="Helical" evidence="6">
    <location>
        <begin position="152"/>
        <end position="178"/>
    </location>
</feature>
<keyword evidence="2" id="KW-1003">Cell membrane</keyword>
<feature type="transmembrane region" description="Helical" evidence="6">
    <location>
        <begin position="258"/>
        <end position="278"/>
    </location>
</feature>
<comment type="caution">
    <text evidence="7">The sequence shown here is derived from an EMBL/GenBank/DDBJ whole genome shotgun (WGS) entry which is preliminary data.</text>
</comment>
<feature type="transmembrane region" description="Helical" evidence="6">
    <location>
        <begin position="122"/>
        <end position="140"/>
    </location>
</feature>
<dbReference type="InterPro" id="IPR022791">
    <property type="entry name" value="L-PG_synthase/AglD"/>
</dbReference>
<dbReference type="GO" id="GO:0005886">
    <property type="term" value="C:plasma membrane"/>
    <property type="evidence" value="ECO:0007669"/>
    <property type="project" value="UniProtKB-SubCell"/>
</dbReference>
<dbReference type="AlphaFoldDB" id="A0A7W3N5L0"/>
<feature type="transmembrane region" description="Helical" evidence="6">
    <location>
        <begin position="12"/>
        <end position="31"/>
    </location>
</feature>
<evidence type="ECO:0000256" key="4">
    <source>
        <dbReference type="ARBA" id="ARBA00022989"/>
    </source>
</evidence>
<dbReference type="RefSeq" id="WP_312881524.1">
    <property type="nucleotide sequence ID" value="NZ_JACJII010000001.1"/>
</dbReference>
<evidence type="ECO:0000256" key="6">
    <source>
        <dbReference type="SAM" id="Phobius"/>
    </source>
</evidence>
<keyword evidence="4 6" id="KW-1133">Transmembrane helix</keyword>
<evidence type="ECO:0000313" key="8">
    <source>
        <dbReference type="Proteomes" id="UP000539313"/>
    </source>
</evidence>
<comment type="subcellular location">
    <subcellularLocation>
        <location evidence="1">Cell membrane</location>
        <topology evidence="1">Multi-pass membrane protein</topology>
    </subcellularLocation>
</comment>
<evidence type="ECO:0000256" key="5">
    <source>
        <dbReference type="ARBA" id="ARBA00023136"/>
    </source>
</evidence>
<accession>A0A7W3N5L0</accession>
<reference evidence="7 8" key="1">
    <citation type="submission" date="2020-08" db="EMBL/GenBank/DDBJ databases">
        <title>Sequencing the genomes of 1000 actinobacteria strains.</title>
        <authorList>
            <person name="Klenk H.-P."/>
        </authorList>
    </citation>
    <scope>NUCLEOTIDE SEQUENCE [LARGE SCALE GENOMIC DNA]</scope>
    <source>
        <strain evidence="7 8">DSM 45823</strain>
    </source>
</reference>